<feature type="region of interest" description="Disordered" evidence="1">
    <location>
        <begin position="213"/>
        <end position="366"/>
    </location>
</feature>
<dbReference type="GO" id="GO:0005829">
    <property type="term" value="C:cytosol"/>
    <property type="evidence" value="ECO:0007669"/>
    <property type="project" value="TreeGrafter"/>
</dbReference>
<dbReference type="InterPro" id="IPR050861">
    <property type="entry name" value="Dihydroxyacetone_Kinase"/>
</dbReference>
<dbReference type="EMBL" id="KN846951">
    <property type="protein sequence ID" value="KIV86678.1"/>
    <property type="molecule type" value="Genomic_DNA"/>
</dbReference>
<dbReference type="PANTHER" id="PTHR28629:SF14">
    <property type="entry name" value="DIHYDROXYACETONE KINASE 1"/>
    <property type="match status" value="1"/>
</dbReference>
<dbReference type="GO" id="GO:0004371">
    <property type="term" value="F:glycerone kinase activity"/>
    <property type="evidence" value="ECO:0007669"/>
    <property type="project" value="InterPro"/>
</dbReference>
<sequence>MEENMLHVPASYGIKFPDRTMSSNAEGLTGGTLLVAKICDALSKAGYGDEDIKKVGGLVARNLTTSPGGHDHDLMESSLDELLEDVDVSLEWALDKETRRKHSVDFNTNEPVILINGYTGLDRTACNGLVDRTVMKLQQTWGIWPVRVYAGPFISTAVEYEITLLNVVNTDIGGPSMVQLLDMPCDAPEWQRFVRKEAWRDRDFLYRQDGELPMEVDTNADDGSEKSVRSDDADSIDSESLGANMHEKPVQKDEEASFQGVEEPRRETEQVDTSDEPEPEEIPIPTPAAHELDLPEKRIDHPTWERPQDTVSLLDLIRSQASKSEPSGAEEGHDADKHREAREEDVEHASEVAKAASDNDGDFVVV</sequence>
<gene>
    <name evidence="3" type="ORF">PV11_02275</name>
</gene>
<reference evidence="3 4" key="1">
    <citation type="submission" date="2015-01" db="EMBL/GenBank/DDBJ databases">
        <title>The Genome Sequence of Exophiala sideris CBS121828.</title>
        <authorList>
            <consortium name="The Broad Institute Genomics Platform"/>
            <person name="Cuomo C."/>
            <person name="de Hoog S."/>
            <person name="Gorbushina A."/>
            <person name="Stielow B."/>
            <person name="Teixiera M."/>
            <person name="Abouelleil A."/>
            <person name="Chapman S.B."/>
            <person name="Priest M."/>
            <person name="Young S.K."/>
            <person name="Wortman J."/>
            <person name="Nusbaum C."/>
            <person name="Birren B."/>
        </authorList>
    </citation>
    <scope>NUCLEOTIDE SEQUENCE [LARGE SCALE GENOMIC DNA]</scope>
    <source>
        <strain evidence="3 4">CBS 121828</strain>
    </source>
</reference>
<dbReference type="STRING" id="1016849.A0A0D1ZIP6"/>
<feature type="compositionally biased region" description="Basic and acidic residues" evidence="1">
    <location>
        <begin position="245"/>
        <end position="255"/>
    </location>
</feature>
<feature type="compositionally biased region" description="Acidic residues" evidence="1">
    <location>
        <begin position="270"/>
        <end position="281"/>
    </location>
</feature>
<protein>
    <recommendedName>
        <fullName evidence="2">DhaK domain-containing protein</fullName>
    </recommendedName>
</protein>
<dbReference type="PROSITE" id="PS51481">
    <property type="entry name" value="DHAK"/>
    <property type="match status" value="1"/>
</dbReference>
<name>A0A0D1ZIP6_9EURO</name>
<dbReference type="OrthoDB" id="4152926at2759"/>
<feature type="compositionally biased region" description="Basic and acidic residues" evidence="1">
    <location>
        <begin position="223"/>
        <end position="232"/>
    </location>
</feature>
<dbReference type="Gene3D" id="3.30.1180.20">
    <property type="entry name" value="Dihydroxyacetone kinase, domain 2"/>
    <property type="match status" value="1"/>
</dbReference>
<evidence type="ECO:0000259" key="2">
    <source>
        <dbReference type="PROSITE" id="PS51481"/>
    </source>
</evidence>
<proteinExistence type="predicted"/>
<evidence type="ECO:0000313" key="3">
    <source>
        <dbReference type="EMBL" id="KIV86678.1"/>
    </source>
</evidence>
<dbReference type="InterPro" id="IPR004006">
    <property type="entry name" value="DhaK_dom"/>
</dbReference>
<evidence type="ECO:0000256" key="1">
    <source>
        <dbReference type="SAM" id="MobiDB-lite"/>
    </source>
</evidence>
<feature type="domain" description="DhaK" evidence="2">
    <location>
        <begin position="1"/>
        <end position="190"/>
    </location>
</feature>
<feature type="compositionally biased region" description="Basic and acidic residues" evidence="1">
    <location>
        <begin position="290"/>
        <end position="308"/>
    </location>
</feature>
<organism evidence="3 4">
    <name type="scientific">Exophiala sideris</name>
    <dbReference type="NCBI Taxonomy" id="1016849"/>
    <lineage>
        <taxon>Eukaryota</taxon>
        <taxon>Fungi</taxon>
        <taxon>Dikarya</taxon>
        <taxon>Ascomycota</taxon>
        <taxon>Pezizomycotina</taxon>
        <taxon>Eurotiomycetes</taxon>
        <taxon>Chaetothyriomycetidae</taxon>
        <taxon>Chaetothyriales</taxon>
        <taxon>Herpotrichiellaceae</taxon>
        <taxon>Exophiala</taxon>
    </lineage>
</organism>
<dbReference type="GO" id="GO:0019563">
    <property type="term" value="P:glycerol catabolic process"/>
    <property type="evidence" value="ECO:0007669"/>
    <property type="project" value="TreeGrafter"/>
</dbReference>
<accession>A0A0D1ZIP6</accession>
<evidence type="ECO:0000313" key="4">
    <source>
        <dbReference type="Proteomes" id="UP000053599"/>
    </source>
</evidence>
<feature type="compositionally biased region" description="Acidic residues" evidence="1">
    <location>
        <begin position="213"/>
        <end position="222"/>
    </location>
</feature>
<feature type="compositionally biased region" description="Basic and acidic residues" evidence="1">
    <location>
        <begin position="330"/>
        <end position="351"/>
    </location>
</feature>
<dbReference type="PANTHER" id="PTHR28629">
    <property type="entry name" value="TRIOKINASE/FMN CYCLASE"/>
    <property type="match status" value="1"/>
</dbReference>
<dbReference type="SUPFAM" id="SSF82549">
    <property type="entry name" value="DAK1/DegV-like"/>
    <property type="match status" value="1"/>
</dbReference>
<dbReference type="Proteomes" id="UP000053599">
    <property type="component" value="Unassembled WGS sequence"/>
</dbReference>
<dbReference type="HOGENOM" id="CLU_676201_0_0_1"/>
<dbReference type="AlphaFoldDB" id="A0A0D1ZIP6"/>